<keyword evidence="7" id="KW-1185">Reference proteome</keyword>
<dbReference type="PROSITE" id="PS01124">
    <property type="entry name" value="HTH_ARAC_FAMILY_2"/>
    <property type="match status" value="1"/>
</dbReference>
<evidence type="ECO:0000256" key="1">
    <source>
        <dbReference type="ARBA" id="ARBA00023015"/>
    </source>
</evidence>
<dbReference type="OrthoDB" id="1975037at2"/>
<reference evidence="6 7" key="1">
    <citation type="submission" date="2019-07" db="EMBL/GenBank/DDBJ databases">
        <authorList>
            <person name="Kim J."/>
        </authorList>
    </citation>
    <scope>NUCLEOTIDE SEQUENCE [LARGE SCALE GENOMIC DNA]</scope>
    <source>
        <strain evidence="6 7">JC52</strain>
    </source>
</reference>
<keyword evidence="4" id="KW-0812">Transmembrane</keyword>
<evidence type="ECO:0000313" key="7">
    <source>
        <dbReference type="Proteomes" id="UP000317036"/>
    </source>
</evidence>
<keyword evidence="4" id="KW-0472">Membrane</keyword>
<evidence type="ECO:0000256" key="4">
    <source>
        <dbReference type="SAM" id="Phobius"/>
    </source>
</evidence>
<dbReference type="InterPro" id="IPR018060">
    <property type="entry name" value="HTH_AraC"/>
</dbReference>
<dbReference type="GO" id="GO:0003700">
    <property type="term" value="F:DNA-binding transcription factor activity"/>
    <property type="evidence" value="ECO:0007669"/>
    <property type="project" value="InterPro"/>
</dbReference>
<name>A0A559KFQ6_9BACL</name>
<dbReference type="SUPFAM" id="SSF46689">
    <property type="entry name" value="Homeodomain-like"/>
    <property type="match status" value="1"/>
</dbReference>
<dbReference type="AlphaFoldDB" id="A0A559KFQ6"/>
<protein>
    <submittedName>
        <fullName evidence="6">AraC family transcriptional regulator</fullName>
    </submittedName>
</protein>
<dbReference type="PANTHER" id="PTHR43280:SF28">
    <property type="entry name" value="HTH-TYPE TRANSCRIPTIONAL ACTIVATOR RHAS"/>
    <property type="match status" value="1"/>
</dbReference>
<evidence type="ECO:0000256" key="2">
    <source>
        <dbReference type="ARBA" id="ARBA00023125"/>
    </source>
</evidence>
<dbReference type="InterPro" id="IPR009057">
    <property type="entry name" value="Homeodomain-like_sf"/>
</dbReference>
<dbReference type="SMART" id="SM00342">
    <property type="entry name" value="HTH_ARAC"/>
    <property type="match status" value="1"/>
</dbReference>
<dbReference type="EMBL" id="VNJI01000005">
    <property type="protein sequence ID" value="TVY10960.1"/>
    <property type="molecule type" value="Genomic_DNA"/>
</dbReference>
<keyword evidence="4" id="KW-1133">Transmembrane helix</keyword>
<sequence length="774" mass="89348">MQMSRLVSKSRGAIYWKNLGLVLLITCIPIAFIGVIIYYIGTDRIETEVNKAHQNQLNSSIQQMNDYLSNLEHSVVRLAFDRSMDETLKQLDFVQDFQVTNDIMKTFSLITESNSLINSVSLYLRGTNKIMGDEVGFQTIRTEDDLNLLNSLLDNERTIYWNYALKKINKPDSQNKAIIIKLPGGQMYGSFGMYIIYLDQKKLNTMVQKLVSGEGVAFLFNENGDDLTTSSSDEGTKDQQTLKDTLKNRINADNANENRFKFEWDHKSYNVSYGKISKLGSKWTVVTATPVSQIIAPVRSLSSLIVWISVLGLTLGLLLSWFASNKIYDPIQRLKSLFEGSRTGRSSDKDEVTYIEHQWKLQLQQQQELSIKLKQSTPMLRESFLLQFLQGHLYTHTESELVQKMKQFDWDIEQKKFAIMVAQLHGMTELGGKFSERDDQLVSFAASNIITELCSEKLNMVHVTNFQDLSIGVFLVLDPTHSKEEIAAMLNKLAHDYIVAVNNVLRLKVTIVTSKISDSIVEMPKILEQTRKALRFRDHHTSNQMLDMNQYLLPSTKQNQYPSELEREIVHTVSMGLEEEAAQLIKKFMLELQSNNNAELMVHQGMMKLLGSIHDAIVKHDVNLFTLYEGVHLYEQLMQLSEPDQIVEWFQYQLIRPFVRTLTIAYDANLKEMIDDLLVQMQKDVFHDVSLEMYADQFQISPSKLSKAFKQINGINFIDMMVRLRLEKCKELLVTTDLKINDIADQLHYQPSYLIRMFKKYESLTPRQYREKHT</sequence>
<comment type="caution">
    <text evidence="6">The sequence shown here is derived from an EMBL/GenBank/DDBJ whole genome shotgun (WGS) entry which is preliminary data.</text>
</comment>
<gene>
    <name evidence="6" type="ORF">FPZ49_05660</name>
</gene>
<keyword evidence="2" id="KW-0238">DNA-binding</keyword>
<evidence type="ECO:0000259" key="5">
    <source>
        <dbReference type="PROSITE" id="PS01124"/>
    </source>
</evidence>
<accession>A0A559KFQ6</accession>
<proteinExistence type="predicted"/>
<feature type="transmembrane region" description="Helical" evidence="4">
    <location>
        <begin position="21"/>
        <end position="41"/>
    </location>
</feature>
<keyword evidence="1" id="KW-0805">Transcription regulation</keyword>
<evidence type="ECO:0000256" key="3">
    <source>
        <dbReference type="ARBA" id="ARBA00023163"/>
    </source>
</evidence>
<organism evidence="6 7">
    <name type="scientific">Paenibacillus cremeus</name>
    <dbReference type="NCBI Taxonomy" id="2163881"/>
    <lineage>
        <taxon>Bacteria</taxon>
        <taxon>Bacillati</taxon>
        <taxon>Bacillota</taxon>
        <taxon>Bacilli</taxon>
        <taxon>Bacillales</taxon>
        <taxon>Paenibacillaceae</taxon>
        <taxon>Paenibacillus</taxon>
    </lineage>
</organism>
<feature type="domain" description="HTH araC/xylS-type" evidence="5">
    <location>
        <begin position="675"/>
        <end position="772"/>
    </location>
</feature>
<dbReference type="GO" id="GO:0043565">
    <property type="term" value="F:sequence-specific DNA binding"/>
    <property type="evidence" value="ECO:0007669"/>
    <property type="project" value="InterPro"/>
</dbReference>
<evidence type="ECO:0000313" key="6">
    <source>
        <dbReference type="EMBL" id="TVY10960.1"/>
    </source>
</evidence>
<keyword evidence="3" id="KW-0804">Transcription</keyword>
<feature type="transmembrane region" description="Helical" evidence="4">
    <location>
        <begin position="304"/>
        <end position="323"/>
    </location>
</feature>
<dbReference type="Gene3D" id="3.30.450.20">
    <property type="entry name" value="PAS domain"/>
    <property type="match status" value="1"/>
</dbReference>
<dbReference type="Pfam" id="PF12833">
    <property type="entry name" value="HTH_18"/>
    <property type="match status" value="1"/>
</dbReference>
<dbReference type="Gene3D" id="1.10.10.60">
    <property type="entry name" value="Homeodomain-like"/>
    <property type="match status" value="2"/>
</dbReference>
<dbReference type="PANTHER" id="PTHR43280">
    <property type="entry name" value="ARAC-FAMILY TRANSCRIPTIONAL REGULATOR"/>
    <property type="match status" value="1"/>
</dbReference>
<dbReference type="Proteomes" id="UP000317036">
    <property type="component" value="Unassembled WGS sequence"/>
</dbReference>